<sequence length="161" mass="17784">MSMKPKIKAFFKANRQYAVSGASNDPSKFGFKISKWYLDHELPVVPVNPKAAEILGQEVINSLPSVIESLGKKDIGQHKLKSMNSVSISFLTPPSITTKTLNDISKVDGFKDLIGGLWFQPGSYDETVLQTAEDLGLFDKVIFQDECILVRGEEGLYSSNL</sequence>
<accession>A0ACA9YD55</accession>
<evidence type="ECO:0000313" key="1">
    <source>
        <dbReference type="EMBL" id="CAH6723005.1"/>
    </source>
</evidence>
<gene>
    <name evidence="1" type="ORF">CLIB1444_12S02124</name>
</gene>
<organism evidence="1 2">
    <name type="scientific">[Candida] jaroonii</name>
    <dbReference type="NCBI Taxonomy" id="467808"/>
    <lineage>
        <taxon>Eukaryota</taxon>
        <taxon>Fungi</taxon>
        <taxon>Dikarya</taxon>
        <taxon>Ascomycota</taxon>
        <taxon>Saccharomycotina</taxon>
        <taxon>Pichiomycetes</taxon>
        <taxon>Debaryomycetaceae</taxon>
        <taxon>Yamadazyma</taxon>
    </lineage>
</organism>
<dbReference type="Proteomes" id="UP001152531">
    <property type="component" value="Unassembled WGS sequence"/>
</dbReference>
<protein>
    <submittedName>
        <fullName evidence="1">Uncharacterized protein</fullName>
    </submittedName>
</protein>
<evidence type="ECO:0000313" key="2">
    <source>
        <dbReference type="Proteomes" id="UP001152531"/>
    </source>
</evidence>
<reference evidence="1" key="1">
    <citation type="submission" date="2022-06" db="EMBL/GenBank/DDBJ databases">
        <authorList>
            <person name="Legras J.-L."/>
            <person name="Devillers H."/>
            <person name="Grondin C."/>
        </authorList>
    </citation>
    <scope>NUCLEOTIDE SEQUENCE</scope>
    <source>
        <strain evidence="1">CLIB 1444</strain>
    </source>
</reference>
<keyword evidence="2" id="KW-1185">Reference proteome</keyword>
<comment type="caution">
    <text evidence="1">The sequence shown here is derived from an EMBL/GenBank/DDBJ whole genome shotgun (WGS) entry which is preliminary data.</text>
</comment>
<proteinExistence type="predicted"/>
<dbReference type="EMBL" id="CALSDN010000012">
    <property type="protein sequence ID" value="CAH6723005.1"/>
    <property type="molecule type" value="Genomic_DNA"/>
</dbReference>
<name>A0ACA9YD55_9ASCO</name>